<protein>
    <submittedName>
        <fullName evidence="5">Interaptin-like isoform X1</fullName>
    </submittedName>
</protein>
<feature type="coiled-coil region" evidence="2">
    <location>
        <begin position="461"/>
        <end position="495"/>
    </location>
</feature>
<dbReference type="GO" id="GO:0005801">
    <property type="term" value="C:cis-Golgi network"/>
    <property type="evidence" value="ECO:0007669"/>
    <property type="project" value="TreeGrafter"/>
</dbReference>
<evidence type="ECO:0000259" key="3">
    <source>
        <dbReference type="Pfam" id="PF15070"/>
    </source>
</evidence>
<dbReference type="GO" id="GO:0007030">
    <property type="term" value="P:Golgi organization"/>
    <property type="evidence" value="ECO:0007669"/>
    <property type="project" value="TreeGrafter"/>
</dbReference>
<dbReference type="GO" id="GO:0032580">
    <property type="term" value="C:Golgi cisterna membrane"/>
    <property type="evidence" value="ECO:0007669"/>
    <property type="project" value="TreeGrafter"/>
</dbReference>
<feature type="coiled-coil region" evidence="2">
    <location>
        <begin position="93"/>
        <end position="183"/>
    </location>
</feature>
<feature type="coiled-coil region" evidence="2">
    <location>
        <begin position="556"/>
        <end position="590"/>
    </location>
</feature>
<name>A0A6J1WPS0_GALME</name>
<dbReference type="Proteomes" id="UP001652740">
    <property type="component" value="Unplaced"/>
</dbReference>
<sequence length="703" mass="82420">MDSRAAKLALARKKLKDHQVKKNVSSQKEEAVMITEFDIPQDNLQSVIQNNEPDPNINSHSYNMEEIQHIHNVIESHNLNQNVQTLEPDVNVTEILISQKRNLEMQVDEQQKKLNELENKYTLTVQNYNAFQQKYHNLEDEYNVLCNKDKILTEKLLEKDKIITELETIKSTLSDQYNNLSEQLEFTKTMLTAKETENATLHNQLCNVQNQLDVMKLQLQQLTNGTNSEVTIKNDNSLQTEEILQKIAVLEQQLKMSQKEKDQISVHYEHYVNELNQQLKSVMLKNENMSKELQNLSNRETSLIEQISDMEIRLQNYCIKNEDVEKDIKSKTNVEELEKNYSNLQATLEDIKIKYEEIQEKYLASVAKIKQLSEMEDTEHKHDILKLNADIASDKVAAQRATEQNKKLKSDMQNLEEAYVKMSSDKLELTEKLAAEKYLNRELTIKLAEVDEKSKEIHLKLMAKDEEMIRLQTAYRNLEREFEKQSREIQQSEKHCTEPQPIELQNKSDLPENLELNDKENVSACTYNHCSDEQQGSFIEPSNTKSHLTYQNDDAMLKLQERFLKIMEEVADLSDEKHRLEHIIMQLQNETDTICEYVALYQQQRSLLKKRDEERSAQIKIFQEECDKLKNQIEELNNILTTFADDKELSSYFQEESKHKELQKVIKLISHLKNNCLFDPNKNNVDFKNFYPCNCCSGKLIEV</sequence>
<evidence type="ECO:0000313" key="4">
    <source>
        <dbReference type="Proteomes" id="UP001652740"/>
    </source>
</evidence>
<dbReference type="KEGG" id="gmw:113517003"/>
<dbReference type="AlphaFoldDB" id="A0A6J1WPS0"/>
<feature type="domain" description="Golgin subfamily A conserved" evidence="3">
    <location>
        <begin position="513"/>
        <end position="645"/>
    </location>
</feature>
<dbReference type="InterPro" id="IPR043976">
    <property type="entry name" value="GOLGA_cons_dom"/>
</dbReference>
<dbReference type="FunCoup" id="A0A6J1WPS0">
    <property type="interactions" value="270"/>
</dbReference>
<reference evidence="5" key="1">
    <citation type="submission" date="2025-08" db="UniProtKB">
        <authorList>
            <consortium name="RefSeq"/>
        </authorList>
    </citation>
    <scope>IDENTIFICATION</scope>
    <source>
        <tissue evidence="5">Whole larvae</tissue>
    </source>
</reference>
<feature type="coiled-coil region" evidence="2">
    <location>
        <begin position="240"/>
        <end position="361"/>
    </location>
</feature>
<organism evidence="4 5">
    <name type="scientific">Galleria mellonella</name>
    <name type="common">Greater wax moth</name>
    <dbReference type="NCBI Taxonomy" id="7137"/>
    <lineage>
        <taxon>Eukaryota</taxon>
        <taxon>Metazoa</taxon>
        <taxon>Ecdysozoa</taxon>
        <taxon>Arthropoda</taxon>
        <taxon>Hexapoda</taxon>
        <taxon>Insecta</taxon>
        <taxon>Pterygota</taxon>
        <taxon>Neoptera</taxon>
        <taxon>Endopterygota</taxon>
        <taxon>Lepidoptera</taxon>
        <taxon>Glossata</taxon>
        <taxon>Ditrysia</taxon>
        <taxon>Pyraloidea</taxon>
        <taxon>Pyralidae</taxon>
        <taxon>Galleriinae</taxon>
        <taxon>Galleria</taxon>
    </lineage>
</organism>
<dbReference type="GeneID" id="113517003"/>
<feature type="coiled-coil region" evidence="2">
    <location>
        <begin position="398"/>
        <end position="432"/>
    </location>
</feature>
<feature type="coiled-coil region" evidence="2">
    <location>
        <begin position="619"/>
        <end position="646"/>
    </location>
</feature>
<proteinExistence type="predicted"/>
<keyword evidence="1 2" id="KW-0175">Coiled coil</keyword>
<dbReference type="Pfam" id="PF15070">
    <property type="entry name" value="GOLGA2L5"/>
    <property type="match status" value="2"/>
</dbReference>
<dbReference type="GO" id="GO:0000137">
    <property type="term" value="C:Golgi cis cisterna"/>
    <property type="evidence" value="ECO:0007669"/>
    <property type="project" value="TreeGrafter"/>
</dbReference>
<keyword evidence="4" id="KW-1185">Reference proteome</keyword>
<dbReference type="PANTHER" id="PTHR10881:SF46">
    <property type="entry name" value="GOLGIN SUBFAMILY A MEMBER 2"/>
    <property type="match status" value="1"/>
</dbReference>
<feature type="domain" description="Golgin subfamily A conserved" evidence="3">
    <location>
        <begin position="271"/>
        <end position="473"/>
    </location>
</feature>
<gene>
    <name evidence="5" type="primary">LOC113517003</name>
</gene>
<dbReference type="InterPro" id="IPR024858">
    <property type="entry name" value="GOLGA"/>
</dbReference>
<evidence type="ECO:0000256" key="2">
    <source>
        <dbReference type="SAM" id="Coils"/>
    </source>
</evidence>
<dbReference type="PANTHER" id="PTHR10881">
    <property type="entry name" value="GOLGIN SUBFAMILY A MEMBER-RELATED"/>
    <property type="match status" value="1"/>
</dbReference>
<dbReference type="InParanoid" id="A0A6J1WPS0"/>
<accession>A0A6J1WPS0</accession>
<evidence type="ECO:0000256" key="1">
    <source>
        <dbReference type="ARBA" id="ARBA00023054"/>
    </source>
</evidence>
<evidence type="ECO:0000313" key="5">
    <source>
        <dbReference type="RefSeq" id="XP_026757317.2"/>
    </source>
</evidence>
<dbReference type="RefSeq" id="XP_026757317.2">
    <property type="nucleotide sequence ID" value="XM_026901516.3"/>
</dbReference>